<sequence>MICLSMSASIYFSLRTVFSKFLFFFALSPNILKENILRSHAEKKPSCV</sequence>
<dbReference type="AlphaFoldDB" id="A0A087T4V0"/>
<feature type="non-terminal residue" evidence="1">
    <location>
        <position position="48"/>
    </location>
</feature>
<accession>A0A087T4V0</accession>
<dbReference type="Proteomes" id="UP000054359">
    <property type="component" value="Unassembled WGS sequence"/>
</dbReference>
<proteinExistence type="predicted"/>
<name>A0A087T4V0_STEMI</name>
<keyword evidence="2" id="KW-1185">Reference proteome</keyword>
<organism evidence="1 2">
    <name type="scientific">Stegodyphus mimosarum</name>
    <name type="common">African social velvet spider</name>
    <dbReference type="NCBI Taxonomy" id="407821"/>
    <lineage>
        <taxon>Eukaryota</taxon>
        <taxon>Metazoa</taxon>
        <taxon>Ecdysozoa</taxon>
        <taxon>Arthropoda</taxon>
        <taxon>Chelicerata</taxon>
        <taxon>Arachnida</taxon>
        <taxon>Araneae</taxon>
        <taxon>Araneomorphae</taxon>
        <taxon>Entelegynae</taxon>
        <taxon>Eresoidea</taxon>
        <taxon>Eresidae</taxon>
        <taxon>Stegodyphus</taxon>
    </lineage>
</organism>
<evidence type="ECO:0000313" key="1">
    <source>
        <dbReference type="EMBL" id="KFM60139.1"/>
    </source>
</evidence>
<dbReference type="EMBL" id="KK113401">
    <property type="protein sequence ID" value="KFM60139.1"/>
    <property type="molecule type" value="Genomic_DNA"/>
</dbReference>
<protein>
    <submittedName>
        <fullName evidence="1">Uncharacterized protein</fullName>
    </submittedName>
</protein>
<evidence type="ECO:0000313" key="2">
    <source>
        <dbReference type="Proteomes" id="UP000054359"/>
    </source>
</evidence>
<reference evidence="1 2" key="1">
    <citation type="submission" date="2013-11" db="EMBL/GenBank/DDBJ databases">
        <title>Genome sequencing of Stegodyphus mimosarum.</title>
        <authorList>
            <person name="Bechsgaard J."/>
        </authorList>
    </citation>
    <scope>NUCLEOTIDE SEQUENCE [LARGE SCALE GENOMIC DNA]</scope>
</reference>
<gene>
    <name evidence="1" type="ORF">X975_08000</name>
</gene>